<evidence type="ECO:0000313" key="1">
    <source>
        <dbReference type="EMBL" id="ESA22832.1"/>
    </source>
</evidence>
<organism evidence="1">
    <name type="scientific">Rhizophagus irregularis (strain DAOM 181602 / DAOM 197198 / MUCL 43194)</name>
    <name type="common">Arbuscular mycorrhizal fungus</name>
    <name type="synonym">Glomus intraradices</name>
    <dbReference type="NCBI Taxonomy" id="747089"/>
    <lineage>
        <taxon>Eukaryota</taxon>
        <taxon>Fungi</taxon>
        <taxon>Fungi incertae sedis</taxon>
        <taxon>Mucoromycota</taxon>
        <taxon>Glomeromycotina</taxon>
        <taxon>Glomeromycetes</taxon>
        <taxon>Glomerales</taxon>
        <taxon>Glomeraceae</taxon>
        <taxon>Rhizophagus</taxon>
    </lineage>
</organism>
<reference evidence="1" key="1">
    <citation type="submission" date="2013-07" db="EMBL/GenBank/DDBJ databases">
        <title>The genome of an arbuscular mycorrhizal fungus provides insights into the evolution of the oldest plant symbiosis.</title>
        <authorList>
            <consortium name="DOE Joint Genome Institute"/>
            <person name="Tisserant E."/>
            <person name="Malbreil M."/>
            <person name="Kuo A."/>
            <person name="Kohler A."/>
            <person name="Symeonidi A."/>
            <person name="Balestrini R."/>
            <person name="Charron P."/>
            <person name="Duensing N."/>
            <person name="Frei-dit-Frey N."/>
            <person name="Gianinazzi-Pearson V."/>
            <person name="Gilbert B."/>
            <person name="Handa Y."/>
            <person name="Hijri M."/>
            <person name="Kaul R."/>
            <person name="Kawaguchi M."/>
            <person name="Krajinski F."/>
            <person name="Lammers P."/>
            <person name="Lapierre D."/>
            <person name="Masclaux F.G."/>
            <person name="Murat C."/>
            <person name="Morin E."/>
            <person name="Ndikumana S."/>
            <person name="Pagni M."/>
            <person name="Petitpierre D."/>
            <person name="Requena N."/>
            <person name="Rosikiewicz P."/>
            <person name="Riley R."/>
            <person name="Saito K."/>
            <person name="San Clemente H."/>
            <person name="Shapiro H."/>
            <person name="van Tuinen D."/>
            <person name="Becard G."/>
            <person name="Bonfante P."/>
            <person name="Paszkowski U."/>
            <person name="Shachar-Hill Y."/>
            <person name="Young J.P."/>
            <person name="Sanders I.R."/>
            <person name="Henrissat B."/>
            <person name="Rensing S.A."/>
            <person name="Grigoriev I.V."/>
            <person name="Corradi N."/>
            <person name="Roux C."/>
            <person name="Martin F."/>
        </authorList>
    </citation>
    <scope>NUCLEOTIDE SEQUENCE</scope>
    <source>
        <strain evidence="1">DAOM 197198</strain>
    </source>
</reference>
<gene>
    <name evidence="1" type="ORF">GLOINDRAFT_16048</name>
</gene>
<protein>
    <submittedName>
        <fullName evidence="1">Uncharacterized protein</fullName>
    </submittedName>
</protein>
<dbReference type="EMBL" id="KI275256">
    <property type="protein sequence ID" value="ESA22832.1"/>
    <property type="molecule type" value="Genomic_DNA"/>
</dbReference>
<dbReference type="VEuPathDB" id="FungiDB:RhiirFUN_017836"/>
<sequence length="91" mass="10276">MFSCICPACLMEEVIPPKITSKKERNMRSGHPLTPSVSYSFLQSWEHDSLFTFDKYTINISIGISSSSSISNDSSSSDNESENRLFYIQII</sequence>
<dbReference type="HOGENOM" id="CLU_2428157_0_0_1"/>
<name>U9USY0_RHIID</name>
<accession>U9USY0</accession>
<dbReference type="AlphaFoldDB" id="U9USY0"/>
<proteinExistence type="predicted"/>